<sequence length="827" mass="93488">MTLLIMLCGTLWMQSLTEPANRSWENMARPWMTRAEQDLYDRLDQREKIRFQGYFVARRAEKPDDWLATGLYLPSFFAPEPHGDVRDQIAYHLGYPKEIEWQPTNPRLPRVWKYPQYSFYFLPAGSGNVRLTGESDELWDNLKGAMVKQPALRYDFRDNSFGRTRLPEDLAFIDSEVLQSWSQPNPSGNTYNFTIKVPAEMKAYAREGTHLGRRHLEMLVYLKNDPEQPREALDAELIRHAATWSRLTEDDELHFEVNLPPGYYHAEMLVYNGFMAKGIRAEYALASLPREAKRIGTPIMSQQWRPAGIEAAEAGIIDCGGDRYQPARAYDPARAGRVLVQQLGETRPQVLLENQQGAGQALQFLFSADGWAVFDLPAQSDPAFRLIALGPENNGTMPFSVGGTNFAAADAASKPAFKQAGQDYLQLERLEFNAPGNLQFLFVNDTPYLASRNGSFTWSPLDWGRNARLRLAFEENGRRRSAAYELKRAGIFTQVRVGQKSLVVGTRVPDGKIEGVDIEVFVEGAKIPPTKATPFTSLPKMWGIVVNDPLLKSPAWNSIRQALLVWLQKNTQATDMIYVVQISHRPELLVAPTTRKSLIQACLLALEPSSPRANFFTVRYLMDALTHMKQHGSLPHQALILTHQLTDEVSQLEDLLPLLRKTGLQVYNLEFPFEFVPESTLPTKPDPGDSLAQMKVREEADQRERLAIRDNFQEDRNVTAGFRVPLGARKAKRMAEEERIKIEAFRASFSKQLASMTAGLAHVSGSGETSQSLHRFLDQITQWQRSLVHLELPLPYVAEDMIRVQAAAGYAAAWTLVEWTPETAPTP</sequence>
<name>A0A8J7U6R8_9BACT</name>
<dbReference type="Proteomes" id="UP000664417">
    <property type="component" value="Unassembled WGS sequence"/>
</dbReference>
<evidence type="ECO:0000313" key="2">
    <source>
        <dbReference type="Proteomes" id="UP000664417"/>
    </source>
</evidence>
<accession>A0A8J7U6R8</accession>
<comment type="caution">
    <text evidence="1">The sequence shown here is derived from an EMBL/GenBank/DDBJ whole genome shotgun (WGS) entry which is preliminary data.</text>
</comment>
<proteinExistence type="predicted"/>
<organism evidence="1 2">
    <name type="scientific">Acanthopleuribacter pedis</name>
    <dbReference type="NCBI Taxonomy" id="442870"/>
    <lineage>
        <taxon>Bacteria</taxon>
        <taxon>Pseudomonadati</taxon>
        <taxon>Acidobacteriota</taxon>
        <taxon>Holophagae</taxon>
        <taxon>Acanthopleuribacterales</taxon>
        <taxon>Acanthopleuribacteraceae</taxon>
        <taxon>Acanthopleuribacter</taxon>
    </lineage>
</organism>
<dbReference type="RefSeq" id="WP_207862187.1">
    <property type="nucleotide sequence ID" value="NZ_JAFREP010000033.1"/>
</dbReference>
<protein>
    <submittedName>
        <fullName evidence="1">Uncharacterized protein</fullName>
    </submittedName>
</protein>
<dbReference type="EMBL" id="JAFREP010000033">
    <property type="protein sequence ID" value="MBO1322214.1"/>
    <property type="molecule type" value="Genomic_DNA"/>
</dbReference>
<keyword evidence="2" id="KW-1185">Reference proteome</keyword>
<reference evidence="1" key="1">
    <citation type="submission" date="2021-03" db="EMBL/GenBank/DDBJ databases">
        <authorList>
            <person name="Wang G."/>
        </authorList>
    </citation>
    <scope>NUCLEOTIDE SEQUENCE</scope>
    <source>
        <strain evidence="1">KCTC 12899</strain>
    </source>
</reference>
<gene>
    <name evidence="1" type="ORF">J3U88_27315</name>
</gene>
<evidence type="ECO:0000313" key="1">
    <source>
        <dbReference type="EMBL" id="MBO1322214.1"/>
    </source>
</evidence>
<dbReference type="AlphaFoldDB" id="A0A8J7U6R8"/>